<dbReference type="InterPro" id="IPR025101">
    <property type="entry name" value="DUF4012"/>
</dbReference>
<dbReference type="Proteomes" id="UP000238217">
    <property type="component" value="Unassembled WGS sequence"/>
</dbReference>
<evidence type="ECO:0000313" key="2">
    <source>
        <dbReference type="EMBL" id="PRZ13465.1"/>
    </source>
</evidence>
<proteinExistence type="predicted"/>
<organism evidence="2 3">
    <name type="scientific">Nesterenkonia sandarakina</name>
    <dbReference type="NCBI Taxonomy" id="272918"/>
    <lineage>
        <taxon>Bacteria</taxon>
        <taxon>Bacillati</taxon>
        <taxon>Actinomycetota</taxon>
        <taxon>Actinomycetes</taxon>
        <taxon>Micrococcales</taxon>
        <taxon>Micrococcaceae</taxon>
        <taxon>Nesterenkonia</taxon>
    </lineage>
</organism>
<comment type="caution">
    <text evidence="2">The sequence shown here is derived from an EMBL/GenBank/DDBJ whole genome shotgun (WGS) entry which is preliminary data.</text>
</comment>
<sequence length="598" mass="63263">MVRKQQHRRRSASGRSSSRRSASSRDAARKVSAGRIILALVTVLALGFVVVLAWAGVGAARALPHIERAQQVASGLDMQAVLAGDTSQVEELQDELAAARSSTSGPVWTLAEGIPWVGPQFAAARTLTETLDDLASGGLATAAEAGEGVDALMPVDGQIDVAGMGALNVQVEAALDAVVEARSRLATIEPASVVTPLRDGTAQIDGLLAEIEPTLEGTSLATSLLPGFLGADGERQHLLLLQNNAEWRSQGGIIGSVIELTVNDGQIEFTDQAPGASFERSEGAITPLEFDTELIYGDRPARYMQNPTMIPEFAEAAHVATEFWKADRGGDPNGVIAIDPVTLSYMLEATGPLELPTGDTISSENAVELLLNEAYLRYEDPAEQDLFFSVAAEAVFDALLGDDVDPVTAVDAITRAVEERRLLVWSADEEERALLEDTSVAGAMPVSDEDSTGFGVYLNDGTGAKLDYYMAAGSSVQWCTDNTASVRVTLRNDAPEDIRDYPDYLLGTSGEETESGVPRGITRTLTYVYLPGGAELSSDVGDAQLAGQHGGRNVYEWTTDLAPGESATLDLQAGTTTGPELDLVSTPVLNEVEVDPEC</sequence>
<evidence type="ECO:0000256" key="1">
    <source>
        <dbReference type="SAM" id="MobiDB-lite"/>
    </source>
</evidence>
<keyword evidence="3" id="KW-1185">Reference proteome</keyword>
<dbReference type="OrthoDB" id="3203519at2"/>
<evidence type="ECO:0000313" key="3">
    <source>
        <dbReference type="Proteomes" id="UP000238217"/>
    </source>
</evidence>
<gene>
    <name evidence="2" type="ORF">BCL67_11569</name>
</gene>
<protein>
    <submittedName>
        <fullName evidence="2">Uncharacterized protein DUF4012</fullName>
    </submittedName>
</protein>
<feature type="compositionally biased region" description="Basic residues" evidence="1">
    <location>
        <begin position="1"/>
        <end position="12"/>
    </location>
</feature>
<feature type="region of interest" description="Disordered" evidence="1">
    <location>
        <begin position="1"/>
        <end position="26"/>
    </location>
</feature>
<dbReference type="RefSeq" id="WP_146131155.1">
    <property type="nucleotide sequence ID" value="NZ_PVTY01000015.1"/>
</dbReference>
<dbReference type="AlphaFoldDB" id="A0A2T0YEZ8"/>
<dbReference type="EMBL" id="PVTY01000015">
    <property type="protein sequence ID" value="PRZ13465.1"/>
    <property type="molecule type" value="Genomic_DNA"/>
</dbReference>
<dbReference type="Pfam" id="PF13196">
    <property type="entry name" value="DUF4012"/>
    <property type="match status" value="1"/>
</dbReference>
<accession>A0A2T0YEZ8</accession>
<feature type="compositionally biased region" description="Low complexity" evidence="1">
    <location>
        <begin position="13"/>
        <end position="25"/>
    </location>
</feature>
<reference evidence="2 3" key="1">
    <citation type="submission" date="2018-03" db="EMBL/GenBank/DDBJ databases">
        <title>Comparative analysis of microorganisms from saline springs in Andes Mountain Range, Colombia.</title>
        <authorList>
            <person name="Rubin E."/>
        </authorList>
    </citation>
    <scope>NUCLEOTIDE SEQUENCE [LARGE SCALE GENOMIC DNA]</scope>
    <source>
        <strain evidence="2 3">CG 35</strain>
    </source>
</reference>
<name>A0A2T0YEZ8_9MICC</name>